<sequence>MPLVILCGFPASGKTTRAKELQAYLADNFAQRHIHMVSEHSLNVNKNELYSSSHMEKEIRSSLKSTVQRLLNKDDVVILDSLNYIKGFRYELYCVSKGCHTTQCVVHCDANKEVVTDRNKTKAAEAGEGPETYQPEVLDGLIMRFEPPNPNNRWDSPLFVVHPDDSLPGGDICAALFERKAPPPNQSTQSQPLSSTNFLYELDRVTQDIVSRILDAQKNNWVPGEVIMIPTSDVPVTSTRVLPLAELQRHKRQFINYTKLHPVTDTTKLAHLFVLYLTDYIK</sequence>
<dbReference type="FunFam" id="3.40.50.300:FF:000827">
    <property type="entry name" value="KTI12 chromatin-associated homolog"/>
    <property type="match status" value="1"/>
</dbReference>
<keyword evidence="2" id="KW-0067">ATP-binding</keyword>
<dbReference type="GO" id="GO:0006400">
    <property type="term" value="P:tRNA modification"/>
    <property type="evidence" value="ECO:0007669"/>
    <property type="project" value="UniProtKB-ARBA"/>
</dbReference>
<comment type="caution">
    <text evidence="5">The sequence shown here is derived from an EMBL/GenBank/DDBJ whole genome shotgun (WGS) entry which is preliminary data.</text>
</comment>
<evidence type="ECO:0000313" key="5">
    <source>
        <dbReference type="EMBL" id="KAK7112614.1"/>
    </source>
</evidence>
<dbReference type="InterPro" id="IPR027417">
    <property type="entry name" value="P-loop_NTPase"/>
</dbReference>
<dbReference type="AlphaFoldDB" id="A0AAN9BWY3"/>
<dbReference type="Proteomes" id="UP001374579">
    <property type="component" value="Unassembled WGS sequence"/>
</dbReference>
<proteinExistence type="inferred from homology"/>
<evidence type="ECO:0000256" key="4">
    <source>
        <dbReference type="ARBA" id="ARBA00026170"/>
    </source>
</evidence>
<accession>A0AAN9BWY3</accession>
<name>A0AAN9BWY3_9CAEN</name>
<dbReference type="GO" id="GO:0005524">
    <property type="term" value="F:ATP binding"/>
    <property type="evidence" value="ECO:0007669"/>
    <property type="project" value="UniProtKB-KW"/>
</dbReference>
<dbReference type="Pfam" id="PF08433">
    <property type="entry name" value="KTI12"/>
    <property type="match status" value="1"/>
</dbReference>
<dbReference type="InterPro" id="IPR013641">
    <property type="entry name" value="KTI12/PSTK"/>
</dbReference>
<reference evidence="5 6" key="1">
    <citation type="submission" date="2024-02" db="EMBL/GenBank/DDBJ databases">
        <title>Chromosome-scale genome assembly of the rough periwinkle Littorina saxatilis.</title>
        <authorList>
            <person name="De Jode A."/>
            <person name="Faria R."/>
            <person name="Formenti G."/>
            <person name="Sims Y."/>
            <person name="Smith T.P."/>
            <person name="Tracey A."/>
            <person name="Wood J.M.D."/>
            <person name="Zagrodzka Z.B."/>
            <person name="Johannesson K."/>
            <person name="Butlin R.K."/>
            <person name="Leder E.H."/>
        </authorList>
    </citation>
    <scope>NUCLEOTIDE SEQUENCE [LARGE SCALE GENOMIC DNA]</scope>
    <source>
        <strain evidence="5">Snail1</strain>
        <tissue evidence="5">Muscle</tissue>
    </source>
</reference>
<evidence type="ECO:0000256" key="3">
    <source>
        <dbReference type="ARBA" id="ARBA00025768"/>
    </source>
</evidence>
<protein>
    <recommendedName>
        <fullName evidence="4">Protein KTI12 homolog</fullName>
    </recommendedName>
</protein>
<keyword evidence="6" id="KW-1185">Reference proteome</keyword>
<evidence type="ECO:0000313" key="6">
    <source>
        <dbReference type="Proteomes" id="UP001374579"/>
    </source>
</evidence>
<dbReference type="SUPFAM" id="SSF52540">
    <property type="entry name" value="P-loop containing nucleoside triphosphate hydrolases"/>
    <property type="match status" value="1"/>
</dbReference>
<dbReference type="GO" id="GO:0006357">
    <property type="term" value="P:regulation of transcription by RNA polymerase II"/>
    <property type="evidence" value="ECO:0007669"/>
    <property type="project" value="UniProtKB-ARBA"/>
</dbReference>
<dbReference type="PANTHER" id="PTHR12435">
    <property type="match status" value="1"/>
</dbReference>
<keyword evidence="1" id="KW-0547">Nucleotide-binding</keyword>
<comment type="similarity">
    <text evidence="3">Belongs to the KTI12 family.</text>
</comment>
<evidence type="ECO:0000256" key="1">
    <source>
        <dbReference type="ARBA" id="ARBA00022741"/>
    </source>
</evidence>
<gene>
    <name evidence="5" type="ORF">V1264_012045</name>
</gene>
<dbReference type="Gene3D" id="3.40.50.300">
    <property type="entry name" value="P-loop containing nucleotide triphosphate hydrolases"/>
    <property type="match status" value="1"/>
</dbReference>
<organism evidence="5 6">
    <name type="scientific">Littorina saxatilis</name>
    <dbReference type="NCBI Taxonomy" id="31220"/>
    <lineage>
        <taxon>Eukaryota</taxon>
        <taxon>Metazoa</taxon>
        <taxon>Spiralia</taxon>
        <taxon>Lophotrochozoa</taxon>
        <taxon>Mollusca</taxon>
        <taxon>Gastropoda</taxon>
        <taxon>Caenogastropoda</taxon>
        <taxon>Littorinimorpha</taxon>
        <taxon>Littorinoidea</taxon>
        <taxon>Littorinidae</taxon>
        <taxon>Littorina</taxon>
    </lineage>
</organism>
<dbReference type="EMBL" id="JBAMIC010000002">
    <property type="protein sequence ID" value="KAK7112614.1"/>
    <property type="molecule type" value="Genomic_DNA"/>
</dbReference>
<evidence type="ECO:0000256" key="2">
    <source>
        <dbReference type="ARBA" id="ARBA00022840"/>
    </source>
</evidence>